<protein>
    <submittedName>
        <fullName evidence="1">Uncharacterized protein</fullName>
    </submittedName>
</protein>
<sequence length="69" mass="7981">MKKDIVETVTVQQQQQHPVIIIRTTKYLWQSEEHCIAASHVESVNKQQQQPNIISTTFEFGNVSICEHC</sequence>
<accession>A0A9K3PK46</accession>
<comment type="caution">
    <text evidence="1">The sequence shown here is derived from an EMBL/GenBank/DDBJ whole genome shotgun (WGS) entry which is preliminary data.</text>
</comment>
<evidence type="ECO:0000313" key="2">
    <source>
        <dbReference type="Proteomes" id="UP000693970"/>
    </source>
</evidence>
<dbReference type="EMBL" id="JAGRRH010000018">
    <property type="protein sequence ID" value="KAG7350158.1"/>
    <property type="molecule type" value="Genomic_DNA"/>
</dbReference>
<organism evidence="1 2">
    <name type="scientific">Nitzschia inconspicua</name>
    <dbReference type="NCBI Taxonomy" id="303405"/>
    <lineage>
        <taxon>Eukaryota</taxon>
        <taxon>Sar</taxon>
        <taxon>Stramenopiles</taxon>
        <taxon>Ochrophyta</taxon>
        <taxon>Bacillariophyta</taxon>
        <taxon>Bacillariophyceae</taxon>
        <taxon>Bacillariophycidae</taxon>
        <taxon>Bacillariales</taxon>
        <taxon>Bacillariaceae</taxon>
        <taxon>Nitzschia</taxon>
    </lineage>
</organism>
<gene>
    <name evidence="1" type="ORF">IV203_009518</name>
</gene>
<name>A0A9K3PK46_9STRA</name>
<keyword evidence="2" id="KW-1185">Reference proteome</keyword>
<proteinExistence type="predicted"/>
<dbReference type="AlphaFoldDB" id="A0A9K3PK46"/>
<reference evidence="1" key="2">
    <citation type="submission" date="2021-04" db="EMBL/GenBank/DDBJ databases">
        <authorList>
            <person name="Podell S."/>
        </authorList>
    </citation>
    <scope>NUCLEOTIDE SEQUENCE</scope>
    <source>
        <strain evidence="1">Hildebrandi</strain>
    </source>
</reference>
<evidence type="ECO:0000313" key="1">
    <source>
        <dbReference type="EMBL" id="KAG7350158.1"/>
    </source>
</evidence>
<reference evidence="1" key="1">
    <citation type="journal article" date="2021" name="Sci. Rep.">
        <title>Diploid genomic architecture of Nitzschia inconspicua, an elite biomass production diatom.</title>
        <authorList>
            <person name="Oliver A."/>
            <person name="Podell S."/>
            <person name="Pinowska A."/>
            <person name="Traller J.C."/>
            <person name="Smith S.R."/>
            <person name="McClure R."/>
            <person name="Beliaev A."/>
            <person name="Bohutskyi P."/>
            <person name="Hill E.A."/>
            <person name="Rabines A."/>
            <person name="Zheng H."/>
            <person name="Allen L.Z."/>
            <person name="Kuo A."/>
            <person name="Grigoriev I.V."/>
            <person name="Allen A.E."/>
            <person name="Hazlebeck D."/>
            <person name="Allen E.E."/>
        </authorList>
    </citation>
    <scope>NUCLEOTIDE SEQUENCE</scope>
    <source>
        <strain evidence="1">Hildebrandi</strain>
    </source>
</reference>
<dbReference type="Proteomes" id="UP000693970">
    <property type="component" value="Unassembled WGS sequence"/>
</dbReference>